<keyword evidence="3" id="KW-0967">Endosome</keyword>
<dbReference type="Gene3D" id="1.10.150.780">
    <property type="entry name" value="Vps16, C-terminal region"/>
    <property type="match status" value="1"/>
</dbReference>
<dbReference type="FunCoup" id="E0VS77">
    <property type="interactions" value="2528"/>
</dbReference>
<evidence type="ECO:0000256" key="3">
    <source>
        <dbReference type="PIRNR" id="PIRNR007949"/>
    </source>
</evidence>
<dbReference type="CTD" id="8234294"/>
<dbReference type="SUPFAM" id="SSF50978">
    <property type="entry name" value="WD40 repeat-like"/>
    <property type="match status" value="1"/>
</dbReference>
<dbReference type="PANTHER" id="PTHR12811:SF0">
    <property type="entry name" value="VACUOLAR PROTEIN SORTING-ASSOCIATED PROTEIN 16 HOMOLOG"/>
    <property type="match status" value="1"/>
</dbReference>
<proteinExistence type="inferred from homology"/>
<dbReference type="OrthoDB" id="1792at2759"/>
<gene>
    <name evidence="7" type="primary">8234294</name>
    <name evidence="6" type="ORF">Phum_PHUM412760</name>
</gene>
<evidence type="ECO:0000313" key="7">
    <source>
        <dbReference type="EnsemblMetazoa" id="PHUM412760-PA"/>
    </source>
</evidence>
<keyword evidence="8" id="KW-1185">Reference proteome</keyword>
<comment type="similarity">
    <text evidence="1 3">Belongs to the VPS16 family.</text>
</comment>
<dbReference type="GeneID" id="8234294"/>
<dbReference type="GO" id="GO:0042144">
    <property type="term" value="P:vacuole fusion, non-autophagic"/>
    <property type="evidence" value="ECO:0007669"/>
    <property type="project" value="TreeGrafter"/>
</dbReference>
<dbReference type="GO" id="GO:0005765">
    <property type="term" value="C:lysosomal membrane"/>
    <property type="evidence" value="ECO:0007669"/>
    <property type="project" value="UniProtKB-SubCell"/>
</dbReference>
<dbReference type="EMBL" id="DS235745">
    <property type="protein sequence ID" value="EEB16233.1"/>
    <property type="molecule type" value="Genomic_DNA"/>
</dbReference>
<keyword evidence="3" id="KW-0813">Transport</keyword>
<dbReference type="Pfam" id="PF04841">
    <property type="entry name" value="Vps16_N"/>
    <property type="match status" value="1"/>
</dbReference>
<dbReference type="HOGENOM" id="CLU_008909_0_0_1"/>
<keyword evidence="3" id="KW-0472">Membrane</keyword>
<dbReference type="GO" id="GO:0003779">
    <property type="term" value="F:actin binding"/>
    <property type="evidence" value="ECO:0007669"/>
    <property type="project" value="TreeGrafter"/>
</dbReference>
<protein>
    <recommendedName>
        <fullName evidence="2 3">Vacuolar protein sorting-associated protein 16 homolog</fullName>
    </recommendedName>
</protein>
<evidence type="ECO:0000256" key="2">
    <source>
        <dbReference type="ARBA" id="ARBA00017947"/>
    </source>
</evidence>
<evidence type="ECO:0000313" key="8">
    <source>
        <dbReference type="Proteomes" id="UP000009046"/>
    </source>
</evidence>
<sequence>MSSLITGDWVSLENDVYFRKFEVYQMEWSHDIDIDNIVVSAAPYGGPIAIMRDRKKLVKVQVTGKPLIQIFSSPGNIISSIVWNSGALIQIGWSSDEELLCLKDDGTVLVYDMFGNRQGLFSMGEEISVTKIIEAKIFPSFSGTGIAVLTSKFRVFLINSVKDPKVKQFPQIPNSSEPLNGWEIVSERETSVIISKGRELFLLKQGINPIRMEPNFQENYKGIIDMCVSLDNKHLALLSDSMMLWLGSSDLEKKYCEVNTNCTCRPKQIVWCSADAVIINAGNQLVIVERGGAQSSFFTTPVHLVTEIDGVRILSSSMHEMIQKVPQVTKEIFGINSTEPGSYLLEASKQYERKSHTSYEYIDLVSDNLEKAVDQCVKAAGFEFDPDVQKMLLKAAKFGKTIAPDIPSEPYVKMCRILRVLNGVRNKKIGIPLTYSQLHNLSLRILLDRLVARRQYKWAIEVAKYLRLPEEEGSSRILAHWACYKVKQTHLDQEQVAIEMAEKLGYAPGVSYSIIASKAVDAGRTQLAIKLLDYEPQAALQVPLLLRLGQQKPALIRALDSGNTDLIHTVILKMRETMQLADFQMTIRAFPVAQSLYLKYCRENTPETLRDIYSQEDDYLSQAAYASLTSAIDCCVKAKNDFLSNTCKEQQKLLNYQKNLEEKFHRDFVGSSLHDTLHLLLTLSEIKLAEKLRSEYKVPDRRFWWLRLMTMAELGDWDEMEKFSKNKSPIGYEPFVEICLKHDNKMEAKKYVAKVSNETKVKYYVKLSMFEQAVQFAFEQKDLDALLYVKNNCGNGDESLLEKLNSYIGQLSKRTKLFWSN</sequence>
<dbReference type="eggNOG" id="KOG2280">
    <property type="taxonomic scope" value="Eukaryota"/>
</dbReference>
<organism>
    <name type="scientific">Pediculus humanus subsp. corporis</name>
    <name type="common">Body louse</name>
    <dbReference type="NCBI Taxonomy" id="121224"/>
    <lineage>
        <taxon>Eukaryota</taxon>
        <taxon>Metazoa</taxon>
        <taxon>Ecdysozoa</taxon>
        <taxon>Arthropoda</taxon>
        <taxon>Hexapoda</taxon>
        <taxon>Insecta</taxon>
        <taxon>Pterygota</taxon>
        <taxon>Neoptera</taxon>
        <taxon>Paraneoptera</taxon>
        <taxon>Psocodea</taxon>
        <taxon>Troctomorpha</taxon>
        <taxon>Phthiraptera</taxon>
        <taxon>Anoplura</taxon>
        <taxon>Pediculidae</taxon>
        <taxon>Pediculus</taxon>
    </lineage>
</organism>
<dbReference type="AlphaFoldDB" id="E0VS77"/>
<feature type="domain" description="Vps16 N-terminal" evidence="5">
    <location>
        <begin position="6"/>
        <end position="402"/>
    </location>
</feature>
<dbReference type="InParanoid" id="E0VS77"/>
<dbReference type="EnsemblMetazoa" id="PHUM412760-RA">
    <property type="protein sequence ID" value="PHUM412760-PA"/>
    <property type="gene ID" value="PHUM412760"/>
</dbReference>
<dbReference type="GO" id="GO:0031902">
    <property type="term" value="C:late endosome membrane"/>
    <property type="evidence" value="ECO:0007669"/>
    <property type="project" value="UniProtKB-SubCell"/>
</dbReference>
<dbReference type="InterPro" id="IPR006926">
    <property type="entry name" value="Vps16_N"/>
</dbReference>
<dbReference type="OMA" id="WCGDDCL"/>
<dbReference type="GO" id="GO:0030897">
    <property type="term" value="C:HOPS complex"/>
    <property type="evidence" value="ECO:0007669"/>
    <property type="project" value="UniProtKB-UniRule"/>
</dbReference>
<reference evidence="7" key="3">
    <citation type="submission" date="2020-05" db="UniProtKB">
        <authorList>
            <consortium name="EnsemblMetazoa"/>
        </authorList>
    </citation>
    <scope>IDENTIFICATION</scope>
    <source>
        <strain evidence="7">USDA</strain>
    </source>
</reference>
<dbReference type="GO" id="GO:0033263">
    <property type="term" value="C:CORVET complex"/>
    <property type="evidence" value="ECO:0007669"/>
    <property type="project" value="UniProtKB-UniRule"/>
</dbReference>
<keyword evidence="3" id="KW-0653">Protein transport</keyword>
<dbReference type="InterPro" id="IPR006925">
    <property type="entry name" value="Vps16_C"/>
</dbReference>
<evidence type="ECO:0000313" key="6">
    <source>
        <dbReference type="EMBL" id="EEB16233.1"/>
    </source>
</evidence>
<dbReference type="GO" id="GO:0006886">
    <property type="term" value="P:intracellular protein transport"/>
    <property type="evidence" value="ECO:0007669"/>
    <property type="project" value="InterPro"/>
</dbReference>
<accession>E0VS77</accession>
<dbReference type="Pfam" id="PF04840">
    <property type="entry name" value="Vps16_C"/>
    <property type="match status" value="1"/>
</dbReference>
<evidence type="ECO:0000259" key="5">
    <source>
        <dbReference type="Pfam" id="PF04841"/>
    </source>
</evidence>
<dbReference type="InterPro" id="IPR038132">
    <property type="entry name" value="Vps16_C_sf"/>
</dbReference>
<reference evidence="6" key="1">
    <citation type="submission" date="2007-04" db="EMBL/GenBank/DDBJ databases">
        <title>Annotation of Pediculus humanus corporis strain USDA.</title>
        <authorList>
            <person name="Kirkness E."/>
            <person name="Hannick L."/>
            <person name="Hass B."/>
            <person name="Bruggner R."/>
            <person name="Lawson D."/>
            <person name="Bidwell S."/>
            <person name="Joardar V."/>
            <person name="Caler E."/>
            <person name="Walenz B."/>
            <person name="Inman J."/>
            <person name="Schobel S."/>
            <person name="Galinsky K."/>
            <person name="Amedeo P."/>
            <person name="Strausberg R."/>
        </authorList>
    </citation>
    <scope>NUCLEOTIDE SEQUENCE</scope>
    <source>
        <strain evidence="6">USDA</strain>
    </source>
</reference>
<reference evidence="6" key="2">
    <citation type="submission" date="2007-04" db="EMBL/GenBank/DDBJ databases">
        <title>The genome of the human body louse.</title>
        <authorList>
            <consortium name="The Human Body Louse Genome Consortium"/>
            <person name="Kirkness E."/>
            <person name="Walenz B."/>
            <person name="Hass B."/>
            <person name="Bruggner R."/>
            <person name="Strausberg R."/>
        </authorList>
    </citation>
    <scope>NUCLEOTIDE SEQUENCE</scope>
    <source>
        <strain evidence="6">USDA</strain>
    </source>
</reference>
<keyword evidence="3" id="KW-0458">Lysosome</keyword>
<feature type="domain" description="Vps16 C-terminal" evidence="4">
    <location>
        <begin position="510"/>
        <end position="803"/>
    </location>
</feature>
<dbReference type="PANTHER" id="PTHR12811">
    <property type="entry name" value="VACUOLAR PROTEIN SORTING VPS16"/>
    <property type="match status" value="1"/>
</dbReference>
<dbReference type="KEGG" id="phu:Phum_PHUM412760"/>
<dbReference type="InterPro" id="IPR016534">
    <property type="entry name" value="VPS16"/>
</dbReference>
<comment type="subcellular location">
    <subcellularLocation>
        <location evidence="3">Late endosome membrane</location>
        <topology evidence="3">Peripheral membrane protein</topology>
        <orientation evidence="3">Cytoplasmic side</orientation>
    </subcellularLocation>
    <subcellularLocation>
        <location evidence="3">Lysosome membrane</location>
        <topology evidence="3">Peripheral membrane protein</topology>
        <orientation evidence="3">Cytoplasmic side</orientation>
    </subcellularLocation>
    <text evidence="3">Cytoplasmic, peripheral membrane protein associated with late endosomes/lysosomes.</text>
</comment>
<dbReference type="GO" id="GO:0016197">
    <property type="term" value="P:endosomal transport"/>
    <property type="evidence" value="ECO:0007669"/>
    <property type="project" value="TreeGrafter"/>
</dbReference>
<dbReference type="Proteomes" id="UP000009046">
    <property type="component" value="Unassembled WGS sequence"/>
</dbReference>
<name>E0VS77_PEDHC</name>
<dbReference type="VEuPathDB" id="VectorBase:PHUM412760"/>
<dbReference type="RefSeq" id="XP_002428971.1">
    <property type="nucleotide sequence ID" value="XM_002428926.1"/>
</dbReference>
<dbReference type="STRING" id="121224.E0VS77"/>
<evidence type="ECO:0000259" key="4">
    <source>
        <dbReference type="Pfam" id="PF04840"/>
    </source>
</evidence>
<dbReference type="PIRSF" id="PIRSF007949">
    <property type="entry name" value="VPS16"/>
    <property type="match status" value="1"/>
</dbReference>
<comment type="function">
    <text evidence="3">Plays a role in vesicle-mediated protein trafficking to lysosomal compartments including the endocytic membrane transport and autophagic pathways. Believed to act as a core component of the putative HOPS and CORVET endosomal tethering complexes.</text>
</comment>
<evidence type="ECO:0000256" key="1">
    <source>
        <dbReference type="ARBA" id="ARBA00009250"/>
    </source>
</evidence>
<dbReference type="InterPro" id="IPR036322">
    <property type="entry name" value="WD40_repeat_dom_sf"/>
</dbReference>
<dbReference type="EMBL" id="AAZO01005071">
    <property type="status" value="NOT_ANNOTATED_CDS"/>
    <property type="molecule type" value="Genomic_DNA"/>
</dbReference>